<evidence type="ECO:0000256" key="1">
    <source>
        <dbReference type="SAM" id="Phobius"/>
    </source>
</evidence>
<accession>A0A9D1EPV0</accession>
<dbReference type="InterPro" id="IPR014197">
    <property type="entry name" value="Sporulation_prot_YunB"/>
</dbReference>
<reference evidence="2" key="2">
    <citation type="journal article" date="2021" name="PeerJ">
        <title>Extensive microbial diversity within the chicken gut microbiome revealed by metagenomics and culture.</title>
        <authorList>
            <person name="Gilroy R."/>
            <person name="Ravi A."/>
            <person name="Getino M."/>
            <person name="Pursley I."/>
            <person name="Horton D.L."/>
            <person name="Alikhan N.F."/>
            <person name="Baker D."/>
            <person name="Gharbi K."/>
            <person name="Hall N."/>
            <person name="Watson M."/>
            <person name="Adriaenssens E.M."/>
            <person name="Foster-Nyarko E."/>
            <person name="Jarju S."/>
            <person name="Secka A."/>
            <person name="Antonio M."/>
            <person name="Oren A."/>
            <person name="Chaudhuri R.R."/>
            <person name="La Ragione R."/>
            <person name="Hildebrand F."/>
            <person name="Pallen M.J."/>
        </authorList>
    </citation>
    <scope>NUCLEOTIDE SEQUENCE</scope>
    <source>
        <strain evidence="2">CHK157-1446</strain>
    </source>
</reference>
<dbReference type="NCBIfam" id="TIGR02832">
    <property type="entry name" value="spo_yunB"/>
    <property type="match status" value="1"/>
</dbReference>
<keyword evidence="1" id="KW-1133">Transmembrane helix</keyword>
<reference evidence="2" key="1">
    <citation type="submission" date="2020-10" db="EMBL/GenBank/DDBJ databases">
        <authorList>
            <person name="Gilroy R."/>
        </authorList>
    </citation>
    <scope>NUCLEOTIDE SEQUENCE</scope>
    <source>
        <strain evidence="2">CHK157-1446</strain>
    </source>
</reference>
<sequence>MRRGRFFNFNIRRKIKSFRRAPRHKVLIVIIAVIVGLILIMIAVNSSLKPVVMTMAEQYGSRAVESAVNEAISDVFDAESVEYSDIVTLSYNDSGYVTAAEYDSAKINRLKVMISDALGQNLEKLKSSKIKIPLGSLTGDLNLSGRGPGISVKISQVSVPDIQIVSNFESVGINTVKNEIIVTVTVDSEIYLPPDRAEFRCTQDFVIAQTIIVGDIPSGYADIS</sequence>
<evidence type="ECO:0000313" key="2">
    <source>
        <dbReference type="EMBL" id="HIS25174.1"/>
    </source>
</evidence>
<dbReference type="PIRSF" id="PIRSF021383">
    <property type="entry name" value="YunB"/>
    <property type="match status" value="1"/>
</dbReference>
<dbReference type="EMBL" id="DVIR01000066">
    <property type="protein sequence ID" value="HIS25174.1"/>
    <property type="molecule type" value="Genomic_DNA"/>
</dbReference>
<protein>
    <submittedName>
        <fullName evidence="2">Sporulation protein YunB</fullName>
    </submittedName>
</protein>
<gene>
    <name evidence="2" type="primary">yunB</name>
    <name evidence="2" type="ORF">IAD01_07235</name>
</gene>
<comment type="caution">
    <text evidence="2">The sequence shown here is derived from an EMBL/GenBank/DDBJ whole genome shotgun (WGS) entry which is preliminary data.</text>
</comment>
<dbReference type="Proteomes" id="UP000823982">
    <property type="component" value="Unassembled WGS sequence"/>
</dbReference>
<keyword evidence="1" id="KW-0812">Transmembrane</keyword>
<organism evidence="2 3">
    <name type="scientific">Candidatus Faeciplasma gallinarum</name>
    <dbReference type="NCBI Taxonomy" id="2840799"/>
    <lineage>
        <taxon>Bacteria</taxon>
        <taxon>Bacillati</taxon>
        <taxon>Bacillota</taxon>
        <taxon>Clostridia</taxon>
        <taxon>Eubacteriales</taxon>
        <taxon>Oscillospiraceae</taxon>
        <taxon>Oscillospiraceae incertae sedis</taxon>
        <taxon>Candidatus Faeciplasma</taxon>
    </lineage>
</organism>
<evidence type="ECO:0000313" key="3">
    <source>
        <dbReference type="Proteomes" id="UP000823982"/>
    </source>
</evidence>
<dbReference type="Pfam" id="PF09560">
    <property type="entry name" value="Spore_YunB"/>
    <property type="match status" value="1"/>
</dbReference>
<keyword evidence="1" id="KW-0472">Membrane</keyword>
<dbReference type="AlphaFoldDB" id="A0A9D1EPV0"/>
<proteinExistence type="predicted"/>
<feature type="transmembrane region" description="Helical" evidence="1">
    <location>
        <begin position="26"/>
        <end position="44"/>
    </location>
</feature>
<name>A0A9D1EPV0_9FIRM</name>